<dbReference type="Proteomes" id="UP001299235">
    <property type="component" value="Unassembled WGS sequence"/>
</dbReference>
<keyword evidence="1" id="KW-0378">Hydrolase</keyword>
<keyword evidence="2" id="KW-1185">Reference proteome</keyword>
<accession>A0ABS8EVQ7</accession>
<reference evidence="1 2" key="1">
    <citation type="submission" date="2021-10" db="EMBL/GenBank/DDBJ databases">
        <title>Anaerobic single-cell dispensing facilitates the cultivation of human gut bacteria.</title>
        <authorList>
            <person name="Afrizal A."/>
        </authorList>
    </citation>
    <scope>NUCLEOTIDE SEQUENCE [LARGE SCALE GENOMIC DNA]</scope>
    <source>
        <strain evidence="1 2">CLA-AA-H246</strain>
    </source>
</reference>
<evidence type="ECO:0000313" key="2">
    <source>
        <dbReference type="Proteomes" id="UP001299235"/>
    </source>
</evidence>
<dbReference type="RefSeq" id="WP_248835421.1">
    <property type="nucleotide sequence ID" value="NZ_JAJEQE010000025.1"/>
</dbReference>
<dbReference type="EC" id="3.1.21.-" evidence="1"/>
<evidence type="ECO:0000313" key="1">
    <source>
        <dbReference type="EMBL" id="MCC2149276.1"/>
    </source>
</evidence>
<keyword evidence="1" id="KW-0540">Nuclease</keyword>
<dbReference type="EMBL" id="JAJEQE010000025">
    <property type="protein sequence ID" value="MCC2149276.1"/>
    <property type="molecule type" value="Genomic_DNA"/>
</dbReference>
<sequence>MARGVHGEKIVSAIQSNKMPVKDVPRLEMALQRYDEWIEKLKGINAETVDELVEKLVTELNTYKNYIDINLIFDSEEDFLYRQKGQLKLDNTVIEEFMPIFVKKCVEKVEENCDIEISSQIPTFSSVYFASSLSNPNIGGGINIKTKDQDFSMSRKLYLQSSYDPQFNPEKTVKLETHLGYVLAEMKTNLDKTMFQEASATAHDIKQAVTGAKYYLLCDYLDMTPISTTTTDIDEILILRKAKRISSNIRKEFSTKIGREKWRPWYTEYLMNNPYSVDMFKRFINHIFSQMSNEELIEESVLEVGYF</sequence>
<dbReference type="InterPro" id="IPR018577">
    <property type="entry name" value="Restrct_endonuc_II_Bpu10I"/>
</dbReference>
<dbReference type="GO" id="GO:0004519">
    <property type="term" value="F:endonuclease activity"/>
    <property type="evidence" value="ECO:0007669"/>
    <property type="project" value="UniProtKB-KW"/>
</dbReference>
<protein>
    <submittedName>
        <fullName evidence="1">Bpu10I family restriction endonuclease</fullName>
        <ecNumber evidence="1">3.1.21.-</ecNumber>
    </submittedName>
</protein>
<dbReference type="Pfam" id="PF09549">
    <property type="entry name" value="RE_Bpu10I"/>
    <property type="match status" value="1"/>
</dbReference>
<organism evidence="1 2">
    <name type="scientific">Hominisplanchenecus faecis</name>
    <dbReference type="NCBI Taxonomy" id="2885351"/>
    <lineage>
        <taxon>Bacteria</taxon>
        <taxon>Bacillati</taxon>
        <taxon>Bacillota</taxon>
        <taxon>Clostridia</taxon>
        <taxon>Lachnospirales</taxon>
        <taxon>Lachnospiraceae</taxon>
        <taxon>Hominisplanchenecus</taxon>
    </lineage>
</organism>
<name>A0ABS8EVQ7_9FIRM</name>
<comment type="caution">
    <text evidence="1">The sequence shown here is derived from an EMBL/GenBank/DDBJ whole genome shotgun (WGS) entry which is preliminary data.</text>
</comment>
<proteinExistence type="predicted"/>
<gene>
    <name evidence="1" type="ORF">LKD42_08405</name>
</gene>
<keyword evidence="1" id="KW-0255">Endonuclease</keyword>
<dbReference type="GO" id="GO:0016787">
    <property type="term" value="F:hydrolase activity"/>
    <property type="evidence" value="ECO:0007669"/>
    <property type="project" value="UniProtKB-KW"/>
</dbReference>